<gene>
    <name evidence="4" type="ORF">PROFUN_08292</name>
</gene>
<feature type="chain" id="PRO_5015113381" evidence="3">
    <location>
        <begin position="22"/>
        <end position="1276"/>
    </location>
</feature>
<sequence length="1276" mass="142824">MRGTTLLSLLFAFCALSCVRGQTETITLQVHLGYRSPNGQDVNDLTTLLSKGDGFSETIKIVSDQKFYWNQTSESHNVYAELEITGQNASTRATDLEASPEVLFGNQDDIEAWTVWDNRTGSEPEIKTVALSDVWYIRFVTNESVSASLEAYQQVFTSWMTPEQQQNSAITVDYKYDLVGSERDVLMLLTIQQLSYPWRDTPISDAIYKLTVNNSWADACKQMGVPIIANASIWRDGAEESSSSTELSVHFTYAKDSTTRDPSVWAPIFAKVPSYFSLPVNVTYSPFTQRRRDYEPTHVKINLKVIGHKIDVELTLDAFRAAIEAQNTGAEEYFNDEREAATQPLPDIFVLHVWPAGTSEPETTQNATTVNFRFYYESALQYNGQSFWTVIAAAELSGSAEIVGALISDFRYGIYEQRRQGMEDPFNKANSGVPNSTFVHLWQGEKEPQQYNGDVIEQSYFVTFDYNTALTQGPLSPEDLLRVLRNFTTDDVTIYSTGQNSSTFVDVDNAIRAYTTSISFEIVGLVTPYGQDYVNDTMERLGREFFNPNLDKWSSVSQGYGLPILTPTHLWKNGSSIVELVNVGLAYRDSSQMISSFDFSLIFRRLVQSSVGVSQYDLSSIDWQAYPKDSLNYYHTCMLTLAVSSTDPLLIDRAVNALVAAGQNRTFEYNGSWNTQNMSNVLPHIRVSGIWRADDTEPEPPSPVPKSANYKLRFLFTTGDENKTVVASEYIALFRDVAGEGVQFEQVAPSVENVTHNPQNPSLRDHDAVVTFSINGTEDWTGLNTVDGSVEILQGYIASNDKWDFFVQQLDLESFTATHIWKAEEPEPFYYPKRYFYAHFMYVSEESAAKATTPLFRQVIQPPVTLTWLQNMMEHAVSYKNNLTLSSFDTVSLFEIGGLPDDVQTALQQLKDAAAHHHGKRYDHNAFDRGNRTDLPEITVHHIWTPEEKQPDDQMKRNTLYVAVQFEFNTTNANFSVNSLLPVFHNISTRDVSSTLTTDLIVTSTEVVKTIEQVTERNGNMSDTYNATVSHFTVKAVLHYTGLAYEEGSETADALHNLMEQYNGETKGERIRIWTGKYELPFFIITSVSAPTESVHFDFVGGVTEQQLRDIIVGTLQIDATQLSIEDFVAASGKRAGGSATAVFGLGSVAKDPTGLKDTFVQAAKDNKFATYAQEHNMPAVSVTPADSTSTTEQPTTQPPTQPTEQPTEQPTTQPQPTNSQDEPHGLRPGQKAGIAFGVIIGVAIIVAGVYLLVRYRKRKASAEYERLMDNPYNKL</sequence>
<keyword evidence="2" id="KW-0472">Membrane</keyword>
<dbReference type="EMBL" id="MDYQ01000066">
    <property type="protein sequence ID" value="PRP84272.1"/>
    <property type="molecule type" value="Genomic_DNA"/>
</dbReference>
<keyword evidence="3" id="KW-0732">Signal</keyword>
<keyword evidence="2" id="KW-0812">Transmembrane</keyword>
<dbReference type="STRING" id="1890364.A0A2P6NK07"/>
<evidence type="ECO:0000256" key="1">
    <source>
        <dbReference type="SAM" id="MobiDB-lite"/>
    </source>
</evidence>
<dbReference type="Proteomes" id="UP000241769">
    <property type="component" value="Unassembled WGS sequence"/>
</dbReference>
<evidence type="ECO:0000256" key="2">
    <source>
        <dbReference type="SAM" id="Phobius"/>
    </source>
</evidence>
<name>A0A2P6NK07_9EUKA</name>
<comment type="caution">
    <text evidence="4">The sequence shown here is derived from an EMBL/GenBank/DDBJ whole genome shotgun (WGS) entry which is preliminary data.</text>
</comment>
<protein>
    <submittedName>
        <fullName evidence="4">Uncharacterized protein</fullName>
    </submittedName>
</protein>
<feature type="region of interest" description="Disordered" evidence="1">
    <location>
        <begin position="1176"/>
        <end position="1230"/>
    </location>
</feature>
<evidence type="ECO:0000313" key="4">
    <source>
        <dbReference type="EMBL" id="PRP84272.1"/>
    </source>
</evidence>
<feature type="transmembrane region" description="Helical" evidence="2">
    <location>
        <begin position="1233"/>
        <end position="1254"/>
    </location>
</feature>
<dbReference type="InParanoid" id="A0A2P6NK07"/>
<evidence type="ECO:0000313" key="5">
    <source>
        <dbReference type="Proteomes" id="UP000241769"/>
    </source>
</evidence>
<keyword evidence="5" id="KW-1185">Reference proteome</keyword>
<accession>A0A2P6NK07</accession>
<feature type="signal peptide" evidence="3">
    <location>
        <begin position="1"/>
        <end position="21"/>
    </location>
</feature>
<reference evidence="4 5" key="1">
    <citation type="journal article" date="2018" name="Genome Biol. Evol.">
        <title>Multiple Roots of Fruiting Body Formation in Amoebozoa.</title>
        <authorList>
            <person name="Hillmann F."/>
            <person name="Forbes G."/>
            <person name="Novohradska S."/>
            <person name="Ferling I."/>
            <person name="Riege K."/>
            <person name="Groth M."/>
            <person name="Westermann M."/>
            <person name="Marz M."/>
            <person name="Spaller T."/>
            <person name="Winckler T."/>
            <person name="Schaap P."/>
            <person name="Glockner G."/>
        </authorList>
    </citation>
    <scope>NUCLEOTIDE SEQUENCE [LARGE SCALE GENOMIC DNA]</scope>
    <source>
        <strain evidence="4 5">Jena</strain>
    </source>
</reference>
<feature type="compositionally biased region" description="Low complexity" evidence="1">
    <location>
        <begin position="1203"/>
        <end position="1218"/>
    </location>
</feature>
<organism evidence="4 5">
    <name type="scientific">Planoprotostelium fungivorum</name>
    <dbReference type="NCBI Taxonomy" id="1890364"/>
    <lineage>
        <taxon>Eukaryota</taxon>
        <taxon>Amoebozoa</taxon>
        <taxon>Evosea</taxon>
        <taxon>Variosea</taxon>
        <taxon>Cavosteliida</taxon>
        <taxon>Cavosteliaceae</taxon>
        <taxon>Planoprotostelium</taxon>
    </lineage>
</organism>
<keyword evidence="2" id="KW-1133">Transmembrane helix</keyword>
<dbReference type="AlphaFoldDB" id="A0A2P6NK07"/>
<dbReference type="PANTHER" id="PTHR16861:SF4">
    <property type="entry name" value="SH3 DOMAIN PROTEIN (AFU_ORTHOLOGUE AFUA_1G13610)"/>
    <property type="match status" value="1"/>
</dbReference>
<evidence type="ECO:0000256" key="3">
    <source>
        <dbReference type="SAM" id="SignalP"/>
    </source>
</evidence>
<proteinExistence type="predicted"/>
<dbReference type="PANTHER" id="PTHR16861">
    <property type="entry name" value="GLYCOPROTEIN 38"/>
    <property type="match status" value="1"/>
</dbReference>